<dbReference type="Pfam" id="PF01535">
    <property type="entry name" value="PPR"/>
    <property type="match status" value="1"/>
</dbReference>
<evidence type="ECO:0000256" key="2">
    <source>
        <dbReference type="ARBA" id="ARBA00022737"/>
    </source>
</evidence>
<evidence type="ECO:0000256" key="1">
    <source>
        <dbReference type="ARBA" id="ARBA00007626"/>
    </source>
</evidence>
<proteinExistence type="inferred from homology"/>
<protein>
    <recommendedName>
        <fullName evidence="5">Pentatricopeptide repeat-containing protein</fullName>
    </recommendedName>
</protein>
<dbReference type="PANTHER" id="PTHR47939:SF13">
    <property type="entry name" value="OS03G0201400 PROTEIN"/>
    <property type="match status" value="1"/>
</dbReference>
<dbReference type="EMBL" id="JAAMPC010000017">
    <property type="protein sequence ID" value="KAG2248413.1"/>
    <property type="molecule type" value="Genomic_DNA"/>
</dbReference>
<reference evidence="3 4" key="1">
    <citation type="submission" date="2020-02" db="EMBL/GenBank/DDBJ databases">
        <authorList>
            <person name="Ma Q."/>
            <person name="Huang Y."/>
            <person name="Song X."/>
            <person name="Pei D."/>
        </authorList>
    </citation>
    <scope>NUCLEOTIDE SEQUENCE [LARGE SCALE GENOMIC DNA]</scope>
    <source>
        <strain evidence="3">Sxm20200214</strain>
        <tissue evidence="3">Leaf</tissue>
    </source>
</reference>
<dbReference type="Gene3D" id="1.25.40.10">
    <property type="entry name" value="Tetratricopeptide repeat domain"/>
    <property type="match status" value="1"/>
</dbReference>
<accession>A0A8X7PCM3</accession>
<name>A0A8X7PCM3_BRACI</name>
<dbReference type="InterPro" id="IPR050667">
    <property type="entry name" value="PPR-containing_protein"/>
</dbReference>
<evidence type="ECO:0000313" key="3">
    <source>
        <dbReference type="EMBL" id="KAG2248413.1"/>
    </source>
</evidence>
<dbReference type="OrthoDB" id="185373at2759"/>
<dbReference type="Proteomes" id="UP000886595">
    <property type="component" value="Unassembled WGS sequence"/>
</dbReference>
<gene>
    <name evidence="3" type="ORF">Bca52824_088041</name>
</gene>
<dbReference type="InterPro" id="IPR002885">
    <property type="entry name" value="PPR_rpt"/>
</dbReference>
<dbReference type="AlphaFoldDB" id="A0A8X7PCM3"/>
<organism evidence="3 4">
    <name type="scientific">Brassica carinata</name>
    <name type="common">Ethiopian mustard</name>
    <name type="synonym">Abyssinian cabbage</name>
    <dbReference type="NCBI Taxonomy" id="52824"/>
    <lineage>
        <taxon>Eukaryota</taxon>
        <taxon>Viridiplantae</taxon>
        <taxon>Streptophyta</taxon>
        <taxon>Embryophyta</taxon>
        <taxon>Tracheophyta</taxon>
        <taxon>Spermatophyta</taxon>
        <taxon>Magnoliopsida</taxon>
        <taxon>eudicotyledons</taxon>
        <taxon>Gunneridae</taxon>
        <taxon>Pentapetalae</taxon>
        <taxon>rosids</taxon>
        <taxon>malvids</taxon>
        <taxon>Brassicales</taxon>
        <taxon>Brassicaceae</taxon>
        <taxon>Brassiceae</taxon>
        <taxon>Brassica</taxon>
    </lineage>
</organism>
<dbReference type="InterPro" id="IPR011990">
    <property type="entry name" value="TPR-like_helical_dom_sf"/>
</dbReference>
<comment type="similarity">
    <text evidence="1">Belongs to the PPR family. P subfamily.</text>
</comment>
<keyword evidence="2" id="KW-0677">Repeat</keyword>
<comment type="caution">
    <text evidence="3">The sequence shown here is derived from an EMBL/GenBank/DDBJ whole genome shotgun (WGS) entry which is preliminary data.</text>
</comment>
<dbReference type="PANTHER" id="PTHR47939">
    <property type="entry name" value="MEMBRANE-ASSOCIATED SALT-INDUCIBLE PROTEIN-LIKE"/>
    <property type="match status" value="1"/>
</dbReference>
<keyword evidence="4" id="KW-1185">Reference proteome</keyword>
<sequence length="154" mass="17667">MLRLCRANRMEDALEIVDIMKKRNMDDDSNINGIVISGCLKQNNVSKALEHLETIRNSKRSPRVSTLCNTYSRRNKMVDDGIEPDSVAITAVVAGHLGQDRVEEAWRKRASNRRGNLIPSLRRSYMHASKIAIRDDMFSWVISLYGETRRKGEY</sequence>
<evidence type="ECO:0008006" key="5">
    <source>
        <dbReference type="Google" id="ProtNLM"/>
    </source>
</evidence>
<evidence type="ECO:0000313" key="4">
    <source>
        <dbReference type="Proteomes" id="UP000886595"/>
    </source>
</evidence>